<dbReference type="RefSeq" id="WP_210089025.1">
    <property type="nucleotide sequence ID" value="NZ_JAGGKG010000008.1"/>
</dbReference>
<evidence type="ECO:0000313" key="2">
    <source>
        <dbReference type="EMBL" id="MBP1905402.1"/>
    </source>
</evidence>
<feature type="transmembrane region" description="Helical" evidence="1">
    <location>
        <begin position="6"/>
        <end position="28"/>
    </location>
</feature>
<name>A0ABS4FS38_9BACL</name>
<keyword evidence="1" id="KW-1133">Transmembrane helix</keyword>
<gene>
    <name evidence="2" type="ORF">J2Z32_002032</name>
</gene>
<keyword evidence="3" id="KW-1185">Reference proteome</keyword>
<protein>
    <recommendedName>
        <fullName evidence="4">DUF4181 domain-containing protein</fullName>
    </recommendedName>
</protein>
<keyword evidence="1" id="KW-0472">Membrane</keyword>
<feature type="transmembrane region" description="Helical" evidence="1">
    <location>
        <begin position="43"/>
        <end position="60"/>
    </location>
</feature>
<evidence type="ECO:0000256" key="1">
    <source>
        <dbReference type="SAM" id="Phobius"/>
    </source>
</evidence>
<dbReference type="Proteomes" id="UP001519272">
    <property type="component" value="Unassembled WGS sequence"/>
</dbReference>
<organism evidence="2 3">
    <name type="scientific">Paenibacillus turicensis</name>
    <dbReference type="NCBI Taxonomy" id="160487"/>
    <lineage>
        <taxon>Bacteria</taxon>
        <taxon>Bacillati</taxon>
        <taxon>Bacillota</taxon>
        <taxon>Bacilli</taxon>
        <taxon>Bacillales</taxon>
        <taxon>Paenibacillaceae</taxon>
        <taxon>Paenibacillus</taxon>
    </lineage>
</organism>
<accession>A0ABS4FS38</accession>
<keyword evidence="1" id="KW-0812">Transmembrane</keyword>
<proteinExistence type="predicted"/>
<sequence>MIEVNFRFYLIVFILLYCAQRILTLLIVEDDRTLRDTPTQKRYMLFTIVFIILLLGMYWLNWILNIRVFELVFALLLPLHGVYTSILEYKYIRETKQHIVSIYLLLPELLISAFLIAYYFIYN</sequence>
<evidence type="ECO:0008006" key="4">
    <source>
        <dbReference type="Google" id="ProtNLM"/>
    </source>
</evidence>
<feature type="transmembrane region" description="Helical" evidence="1">
    <location>
        <begin position="99"/>
        <end position="121"/>
    </location>
</feature>
<reference evidence="2 3" key="1">
    <citation type="submission" date="2021-03" db="EMBL/GenBank/DDBJ databases">
        <title>Genomic Encyclopedia of Type Strains, Phase IV (KMG-IV): sequencing the most valuable type-strain genomes for metagenomic binning, comparative biology and taxonomic classification.</title>
        <authorList>
            <person name="Goeker M."/>
        </authorList>
    </citation>
    <scope>NUCLEOTIDE SEQUENCE [LARGE SCALE GENOMIC DNA]</scope>
    <source>
        <strain evidence="2 3">DSM 14349</strain>
    </source>
</reference>
<comment type="caution">
    <text evidence="2">The sequence shown here is derived from an EMBL/GenBank/DDBJ whole genome shotgun (WGS) entry which is preliminary data.</text>
</comment>
<evidence type="ECO:0000313" key="3">
    <source>
        <dbReference type="Proteomes" id="UP001519272"/>
    </source>
</evidence>
<dbReference type="EMBL" id="JAGGKG010000008">
    <property type="protein sequence ID" value="MBP1905402.1"/>
    <property type="molecule type" value="Genomic_DNA"/>
</dbReference>